<sequence>MAPFITHHRLLQKSVVESLGL</sequence>
<evidence type="ECO:0000313" key="1">
    <source>
        <dbReference type="EMBL" id="MBX44838.1"/>
    </source>
</evidence>
<proteinExistence type="predicted"/>
<dbReference type="AlphaFoldDB" id="A0A2P2NQP5"/>
<accession>A0A2P2NQP5</accession>
<name>A0A2P2NQP5_RHIMU</name>
<dbReference type="EMBL" id="GGEC01064354">
    <property type="protein sequence ID" value="MBX44838.1"/>
    <property type="molecule type" value="Transcribed_RNA"/>
</dbReference>
<protein>
    <submittedName>
        <fullName evidence="1">Uncharacterized protein</fullName>
    </submittedName>
</protein>
<reference evidence="1" key="1">
    <citation type="submission" date="2018-02" db="EMBL/GenBank/DDBJ databases">
        <title>Rhizophora mucronata_Transcriptome.</title>
        <authorList>
            <person name="Meera S.P."/>
            <person name="Sreeshan A."/>
            <person name="Augustine A."/>
        </authorList>
    </citation>
    <scope>NUCLEOTIDE SEQUENCE</scope>
    <source>
        <tissue evidence="1">Leaf</tissue>
    </source>
</reference>
<organism evidence="1">
    <name type="scientific">Rhizophora mucronata</name>
    <name type="common">Asiatic mangrove</name>
    <dbReference type="NCBI Taxonomy" id="61149"/>
    <lineage>
        <taxon>Eukaryota</taxon>
        <taxon>Viridiplantae</taxon>
        <taxon>Streptophyta</taxon>
        <taxon>Embryophyta</taxon>
        <taxon>Tracheophyta</taxon>
        <taxon>Spermatophyta</taxon>
        <taxon>Magnoliopsida</taxon>
        <taxon>eudicotyledons</taxon>
        <taxon>Gunneridae</taxon>
        <taxon>Pentapetalae</taxon>
        <taxon>rosids</taxon>
        <taxon>fabids</taxon>
        <taxon>Malpighiales</taxon>
        <taxon>Rhizophoraceae</taxon>
        <taxon>Rhizophora</taxon>
    </lineage>
</organism>